<keyword evidence="1" id="KW-1188">Viral release from host cell</keyword>
<feature type="compositionally biased region" description="Basic and acidic residues" evidence="3">
    <location>
        <begin position="808"/>
        <end position="835"/>
    </location>
</feature>
<dbReference type="Pfam" id="PF10145">
    <property type="entry name" value="PhageMin_Tail"/>
    <property type="match status" value="1"/>
</dbReference>
<evidence type="ECO:0000313" key="5">
    <source>
        <dbReference type="EMBL" id="RGN03778.1"/>
    </source>
</evidence>
<feature type="region of interest" description="Disordered" evidence="3">
    <location>
        <begin position="808"/>
        <end position="841"/>
    </location>
</feature>
<reference evidence="5 6" key="1">
    <citation type="submission" date="2018-08" db="EMBL/GenBank/DDBJ databases">
        <title>A genome reference for cultivated species of the human gut microbiota.</title>
        <authorList>
            <person name="Zou Y."/>
            <person name="Xue W."/>
            <person name="Luo G."/>
        </authorList>
    </citation>
    <scope>NUCLEOTIDE SEQUENCE [LARGE SCALE GENOMIC DNA]</scope>
    <source>
        <strain evidence="5 6">OM06-11AA</strain>
    </source>
</reference>
<dbReference type="PANTHER" id="PTHR37813:SF1">
    <property type="entry name" value="FELS-2 PROPHAGE PROTEIN"/>
    <property type="match status" value="1"/>
</dbReference>
<dbReference type="RefSeq" id="WP_117739345.1">
    <property type="nucleotide sequence ID" value="NZ_QSUB01000005.1"/>
</dbReference>
<sequence>MASKRSTIGAIIKLDGESAFRNSISNCRNSISATRAELSNIIKSYDGSANSLHALTEVQAKYSDIQQRAHEQAERMATAYEKSSKKQDEVKESMQQMKTAYAEAQKTLEKMQTSGTETAEAIEEQEKATDAAYKAYLQYESAVEKAEARTAYFQKALADAKGEEIEAGEAIKKYASYIEEAKGSTDGVASSIDGYGNEIKKAGESAREGGAGVAVFTGALSANVVTAGLEKAIDVLKQGVEYAVQVGSEFEASQSKVKAISDATADEMSQIEEMSKKLGRTTKFSASEISEGFSYMALAGWDATQQLSAMPGVVNLAIAAETNLGEASDMVTDYLSAFGLGAEYAGEMADMLAYAMSHSNANVEQFGEAWKNSAANMNAAGQSMQTTTAILEALANQGRKGSEAGTTLKDIMRDITSKMSDGAIAIGDTTVQVQDANGNFRDLIDILADVETATDGMGTAARAAALSAVFTDDSITGVNMALKEGVGNIRGYKDELNNCEGAASDMAETMNDNFSGAMKNMGSAAEGFGNAVYNYIGRPLTGAVNAITDQINHMTDALEPQTDEVSRFVDLVVEAKDKLTGQKEQADNDYISGMSQVTEMQEYLKILEASRNHERLSEFQTYRLSNAIKSLAGNIPELNQYVDDTNKLLGLSSGEFNNLKGIIENDTKRMTAEVIAEKRNALAQILADSELAEKQAEDAKKEAEQKAKEAKEAVGTSGFVSSKLVNLAGGDITSSLFTRATSFMITKPYTDAQKEADNAVESYEKLTKQADELQKELTELEESYPGMAEEMGLATDANGKWIVSMDEAKDKAKETSDAQKKASDDMSDSSEKVGDASEEMTDTVRKAAENYVTAMDKMKSADPSDAIRDQLAAAAAEVQSFQDTIKGNLAGFSLFGDRDSLIDAYTNTNRDEMKLNMSWALSSMKNYTQELDELQKRGVSSDFIDYLTSQGQAGLNYVHSLALASDEELKQFQQAFNEYESYTTGINDNVKNLMTDYAQTIANGIPEGKAAWNRYGVETVSGIFDGIDEAAAAIKNGSITGTIEEAMKVVLQNKADQIETQKTARRAAASAQLDSARQTTGHTGNKTKTSSNDDDLRITDRRHVVVNVVNPVYLDSKKISESNKKNAKNRSKITGRSESY</sequence>
<feature type="region of interest" description="Disordered" evidence="3">
    <location>
        <begin position="1061"/>
        <end position="1098"/>
    </location>
</feature>
<evidence type="ECO:0000256" key="1">
    <source>
        <dbReference type="ARBA" id="ARBA00022612"/>
    </source>
</evidence>
<evidence type="ECO:0000256" key="2">
    <source>
        <dbReference type="SAM" id="Coils"/>
    </source>
</evidence>
<evidence type="ECO:0000259" key="4">
    <source>
        <dbReference type="Pfam" id="PF10145"/>
    </source>
</evidence>
<dbReference type="NCBIfam" id="TIGR01760">
    <property type="entry name" value="tape_meas_TP901"/>
    <property type="match status" value="1"/>
</dbReference>
<proteinExistence type="predicted"/>
<dbReference type="Proteomes" id="UP000261222">
    <property type="component" value="Unassembled WGS sequence"/>
</dbReference>
<dbReference type="EMBL" id="QSUB01000005">
    <property type="protein sequence ID" value="RGN03778.1"/>
    <property type="molecule type" value="Genomic_DNA"/>
</dbReference>
<keyword evidence="2" id="KW-0175">Coiled coil</keyword>
<evidence type="ECO:0000313" key="6">
    <source>
        <dbReference type="Proteomes" id="UP000261222"/>
    </source>
</evidence>
<gene>
    <name evidence="5" type="ORF">DXB81_11560</name>
</gene>
<comment type="caution">
    <text evidence="5">The sequence shown here is derived from an EMBL/GenBank/DDBJ whole genome shotgun (WGS) entry which is preliminary data.</text>
</comment>
<accession>A0A3E5A593</accession>
<feature type="domain" description="Phage tail tape measure protein" evidence="4">
    <location>
        <begin position="273"/>
        <end position="470"/>
    </location>
</feature>
<organism evidence="5 6">
    <name type="scientific">Blautia obeum</name>
    <dbReference type="NCBI Taxonomy" id="40520"/>
    <lineage>
        <taxon>Bacteria</taxon>
        <taxon>Bacillati</taxon>
        <taxon>Bacillota</taxon>
        <taxon>Clostridia</taxon>
        <taxon>Lachnospirales</taxon>
        <taxon>Lachnospiraceae</taxon>
        <taxon>Blautia</taxon>
    </lineage>
</organism>
<feature type="compositionally biased region" description="Polar residues" evidence="3">
    <location>
        <begin position="1072"/>
        <end position="1090"/>
    </location>
</feature>
<protein>
    <submittedName>
        <fullName evidence="5">Phage tail tape measure protein</fullName>
    </submittedName>
</protein>
<evidence type="ECO:0000256" key="3">
    <source>
        <dbReference type="SAM" id="MobiDB-lite"/>
    </source>
</evidence>
<feature type="coiled-coil region" evidence="2">
    <location>
        <begin position="87"/>
        <end position="114"/>
    </location>
</feature>
<name>A0A3E5A593_9FIRM</name>
<feature type="region of interest" description="Disordered" evidence="3">
    <location>
        <begin position="1120"/>
        <end position="1140"/>
    </location>
</feature>
<dbReference type="PANTHER" id="PTHR37813">
    <property type="entry name" value="FELS-2 PROPHAGE PROTEIN"/>
    <property type="match status" value="1"/>
</dbReference>
<dbReference type="InterPro" id="IPR010090">
    <property type="entry name" value="Phage_tape_meas"/>
</dbReference>
<feature type="coiled-coil region" evidence="2">
    <location>
        <begin position="675"/>
        <end position="716"/>
    </location>
</feature>
<dbReference type="AlphaFoldDB" id="A0A3E5A593"/>